<protein>
    <submittedName>
        <fullName evidence="1">Phenylacetate-coenzyme A ligase</fullName>
        <ecNumber evidence="1">6.2.1.30</ecNumber>
    </submittedName>
</protein>
<dbReference type="AlphaFoldDB" id="A0A1C3HA32"/>
<accession>A0A1C3HA32</accession>
<reference evidence="1" key="1">
    <citation type="submission" date="2016-05" db="EMBL/GenBank/DDBJ databases">
        <authorList>
            <person name="Cock P.J.A."/>
            <person name="Cock P.J.A."/>
        </authorList>
    </citation>
    <scope>NUCLEOTIDE SEQUENCE</scope>
    <source>
        <strain evidence="1">PWN146_assembly</strain>
    </source>
</reference>
<keyword evidence="1" id="KW-0436">Ligase</keyword>
<proteinExistence type="predicted"/>
<dbReference type="Gene3D" id="3.40.50.12780">
    <property type="entry name" value="N-terminal domain of ligase-like"/>
    <property type="match status" value="1"/>
</dbReference>
<dbReference type="EMBL" id="LT575490">
    <property type="protein sequence ID" value="SAY41903.1"/>
    <property type="molecule type" value="Genomic_DNA"/>
</dbReference>
<gene>
    <name evidence="1" type="ORF">PWN146_00569</name>
</gene>
<dbReference type="PANTHER" id="PTHR36932">
    <property type="entry name" value="CAPSULAR POLYSACCHARIDE BIOSYNTHESIS PROTEIN"/>
    <property type="match status" value="1"/>
</dbReference>
<organism evidence="1">
    <name type="scientific">Serratia marcescens</name>
    <dbReference type="NCBI Taxonomy" id="615"/>
    <lineage>
        <taxon>Bacteria</taxon>
        <taxon>Pseudomonadati</taxon>
        <taxon>Pseudomonadota</taxon>
        <taxon>Gammaproteobacteria</taxon>
        <taxon>Enterobacterales</taxon>
        <taxon>Yersiniaceae</taxon>
        <taxon>Serratia</taxon>
    </lineage>
</organism>
<sequence length="279" mass="31688">MEERTLADGTLVLPVAHDLLATPARMIKQALDEIAAYDPEILVVDPTHLAFLTREAAKLGRTIVTTNKLHIVCGYTHLTQVARRQIRHFFGDGTPIGNMLGMSELGYLGFECHHGCLHINNQDFFLEFLSGELESALDEVGELVISTIDDSLLPRIRYATGDLYRLSSEPCTCGRHFAGSQHRRARHHNVIGKNGAIVTPAEVDLAVTDCPRIDLYKLEQDELGNLRFRYILNQHHRSELFALQQRISALCQNPRHHFRAVDYIRLRTQRKIPILHFQI</sequence>
<dbReference type="InterPro" id="IPR053158">
    <property type="entry name" value="CapK_Type1_Caps_Biosynth"/>
</dbReference>
<dbReference type="GO" id="GO:0047475">
    <property type="term" value="F:phenylacetate-CoA ligase activity"/>
    <property type="evidence" value="ECO:0007669"/>
    <property type="project" value="UniProtKB-EC"/>
</dbReference>
<dbReference type="PANTHER" id="PTHR36932:SF1">
    <property type="entry name" value="CAPSULAR POLYSACCHARIDE BIOSYNTHESIS PROTEIN"/>
    <property type="match status" value="1"/>
</dbReference>
<dbReference type="EC" id="6.2.1.30" evidence="1"/>
<dbReference type="InterPro" id="IPR042099">
    <property type="entry name" value="ANL_N_sf"/>
</dbReference>
<name>A0A1C3HA32_SERMA</name>
<evidence type="ECO:0000313" key="1">
    <source>
        <dbReference type="EMBL" id="SAY41903.1"/>
    </source>
</evidence>
<dbReference type="SUPFAM" id="SSF56801">
    <property type="entry name" value="Acetyl-CoA synthetase-like"/>
    <property type="match status" value="1"/>
</dbReference>